<evidence type="ECO:0000313" key="2">
    <source>
        <dbReference type="Proteomes" id="UP000198900"/>
    </source>
</evidence>
<gene>
    <name evidence="1" type="ORF">SAMN04487926_11854</name>
</gene>
<protein>
    <submittedName>
        <fullName evidence="1">Uncharacterized protein</fullName>
    </submittedName>
</protein>
<organism evidence="1 2">
    <name type="scientific">Paraburkholderia steynii</name>
    <dbReference type="NCBI Taxonomy" id="1245441"/>
    <lineage>
        <taxon>Bacteria</taxon>
        <taxon>Pseudomonadati</taxon>
        <taxon>Pseudomonadota</taxon>
        <taxon>Betaproteobacteria</taxon>
        <taxon>Burkholderiales</taxon>
        <taxon>Burkholderiaceae</taxon>
        <taxon>Paraburkholderia</taxon>
    </lineage>
</organism>
<dbReference type="AlphaFoldDB" id="A0A7Z7BB00"/>
<sequence length="73" mass="8093">MVALDGAELANKCVYGASLYISQVRSGEKPVKSSAPVVVENHFRSTLDDVGPHYAADVHDVMFDNRIHFTFIR</sequence>
<keyword evidence="2" id="KW-1185">Reference proteome</keyword>
<proteinExistence type="predicted"/>
<dbReference type="EMBL" id="FNDI01000018">
    <property type="protein sequence ID" value="SDI50503.1"/>
    <property type="molecule type" value="Genomic_DNA"/>
</dbReference>
<accession>A0A7Z7BB00</accession>
<reference evidence="1" key="1">
    <citation type="submission" date="2016-10" db="EMBL/GenBank/DDBJ databases">
        <authorList>
            <person name="Varghese N."/>
            <person name="Submissions S."/>
        </authorList>
    </citation>
    <scope>NUCLEOTIDE SEQUENCE [LARGE SCALE GENOMIC DNA]</scope>
    <source>
        <strain evidence="1">YR281</strain>
    </source>
</reference>
<evidence type="ECO:0000313" key="1">
    <source>
        <dbReference type="EMBL" id="SDI50503.1"/>
    </source>
</evidence>
<name>A0A7Z7BB00_9BURK</name>
<comment type="caution">
    <text evidence="1">The sequence shown here is derived from an EMBL/GenBank/DDBJ whole genome shotgun (WGS) entry which is preliminary data.</text>
</comment>
<dbReference type="Proteomes" id="UP000198900">
    <property type="component" value="Unassembled WGS sequence"/>
</dbReference>